<protein>
    <submittedName>
        <fullName evidence="2">Uncharacterized protein</fullName>
    </submittedName>
</protein>
<comment type="caution">
    <text evidence="2">The sequence shown here is derived from an EMBL/GenBank/DDBJ whole genome shotgun (WGS) entry which is preliminary data.</text>
</comment>
<name>A0A3S0JAZ4_9BACT</name>
<dbReference type="OrthoDB" id="887372at2"/>
<keyword evidence="3" id="KW-1185">Reference proteome</keyword>
<dbReference type="Proteomes" id="UP000282184">
    <property type="component" value="Unassembled WGS sequence"/>
</dbReference>
<organism evidence="2 3">
    <name type="scientific">Hymenobacter gummosus</name>
    <dbReference type="NCBI Taxonomy" id="1776032"/>
    <lineage>
        <taxon>Bacteria</taxon>
        <taxon>Pseudomonadati</taxon>
        <taxon>Bacteroidota</taxon>
        <taxon>Cytophagia</taxon>
        <taxon>Cytophagales</taxon>
        <taxon>Hymenobacteraceae</taxon>
        <taxon>Hymenobacter</taxon>
    </lineage>
</organism>
<evidence type="ECO:0000313" key="2">
    <source>
        <dbReference type="EMBL" id="RTQ45918.1"/>
    </source>
</evidence>
<dbReference type="AlphaFoldDB" id="A0A3S0JAZ4"/>
<proteinExistence type="predicted"/>
<reference evidence="2 3" key="1">
    <citation type="submission" date="2018-12" db="EMBL/GenBank/DDBJ databases">
        <title>Hymenobacter gummosus sp. nov., isolated from a spring.</title>
        <authorList>
            <person name="Nie L."/>
        </authorList>
    </citation>
    <scope>NUCLEOTIDE SEQUENCE [LARGE SCALE GENOMIC DNA]</scope>
    <source>
        <strain evidence="2 3">KCTC 52166</strain>
    </source>
</reference>
<accession>A0A3S0JAZ4</accession>
<gene>
    <name evidence="2" type="ORF">EJV47_24115</name>
</gene>
<evidence type="ECO:0000256" key="1">
    <source>
        <dbReference type="SAM" id="MobiDB-lite"/>
    </source>
</evidence>
<feature type="compositionally biased region" description="Low complexity" evidence="1">
    <location>
        <begin position="88"/>
        <end position="104"/>
    </location>
</feature>
<sequence>MGKNKKKHKKQDSVSDNVFDATALSIKKYRKVTNELAKLSPGQKLLGGLLLAAAGYFYYKNLRDEDWQDSPVAGLLPVPLLPLVRRAAHAPQSPAEPEPAEVVEPTPPVVKKRKATKTSKHAGSFGKKAAASPDEE</sequence>
<dbReference type="RefSeq" id="WP_126695774.1">
    <property type="nucleotide sequence ID" value="NZ_RXOF01000018.1"/>
</dbReference>
<feature type="region of interest" description="Disordered" evidence="1">
    <location>
        <begin position="88"/>
        <end position="136"/>
    </location>
</feature>
<dbReference type="EMBL" id="RXOF01000018">
    <property type="protein sequence ID" value="RTQ45918.1"/>
    <property type="molecule type" value="Genomic_DNA"/>
</dbReference>
<feature type="compositionally biased region" description="Basic residues" evidence="1">
    <location>
        <begin position="110"/>
        <end position="120"/>
    </location>
</feature>
<evidence type="ECO:0000313" key="3">
    <source>
        <dbReference type="Proteomes" id="UP000282184"/>
    </source>
</evidence>